<name>A0ABT9US62_9FIRM</name>
<dbReference type="RefSeq" id="WP_307484205.1">
    <property type="nucleotide sequence ID" value="NZ_JAUSUF010000002.1"/>
</dbReference>
<sequence>MNNIKKIVNYYGEEAQAHKAIEELNELAVAIAHQDIDSMLEEMADVYIMMEQLKEFDFFDYDKFTDIVAYKLKRQIKRIEEEGISE</sequence>
<keyword evidence="2" id="KW-0378">Hydrolase</keyword>
<evidence type="ECO:0000313" key="2">
    <source>
        <dbReference type="EMBL" id="MDQ0149144.1"/>
    </source>
</evidence>
<dbReference type="EMBL" id="JAUSUF010000002">
    <property type="protein sequence ID" value="MDQ0149144.1"/>
    <property type="molecule type" value="Genomic_DNA"/>
</dbReference>
<evidence type="ECO:0000259" key="1">
    <source>
        <dbReference type="Pfam" id="PF03819"/>
    </source>
</evidence>
<dbReference type="InterPro" id="IPR004518">
    <property type="entry name" value="MazG-like_dom"/>
</dbReference>
<gene>
    <name evidence="2" type="ORF">J2S18_001074</name>
</gene>
<dbReference type="SUPFAM" id="SSF101386">
    <property type="entry name" value="all-alpha NTP pyrophosphatases"/>
    <property type="match status" value="1"/>
</dbReference>
<dbReference type="Gene3D" id="1.10.287.1080">
    <property type="entry name" value="MazG-like"/>
    <property type="match status" value="1"/>
</dbReference>
<evidence type="ECO:0000313" key="3">
    <source>
        <dbReference type="Proteomes" id="UP001228504"/>
    </source>
</evidence>
<keyword evidence="3" id="KW-1185">Reference proteome</keyword>
<feature type="domain" description="NTP pyrophosphohydrolase MazG-like" evidence="1">
    <location>
        <begin position="15"/>
        <end position="51"/>
    </location>
</feature>
<comment type="caution">
    <text evidence="2">The sequence shown here is derived from an EMBL/GenBank/DDBJ whole genome shotgun (WGS) entry which is preliminary data.</text>
</comment>
<proteinExistence type="predicted"/>
<accession>A0ABT9US62</accession>
<dbReference type="Proteomes" id="UP001228504">
    <property type="component" value="Unassembled WGS sequence"/>
</dbReference>
<dbReference type="Pfam" id="PF03819">
    <property type="entry name" value="MazG"/>
    <property type="match status" value="1"/>
</dbReference>
<protein>
    <submittedName>
        <fullName evidence="2">NTP pyrophosphatase (Non-canonical NTP hydrolase)</fullName>
    </submittedName>
</protein>
<dbReference type="GO" id="GO:0016787">
    <property type="term" value="F:hydrolase activity"/>
    <property type="evidence" value="ECO:0007669"/>
    <property type="project" value="UniProtKB-KW"/>
</dbReference>
<organism evidence="2 3">
    <name type="scientific">Eubacterium multiforme</name>
    <dbReference type="NCBI Taxonomy" id="83339"/>
    <lineage>
        <taxon>Bacteria</taxon>
        <taxon>Bacillati</taxon>
        <taxon>Bacillota</taxon>
        <taxon>Clostridia</taxon>
        <taxon>Eubacteriales</taxon>
        <taxon>Eubacteriaceae</taxon>
        <taxon>Eubacterium</taxon>
    </lineage>
</organism>
<reference evidence="2 3" key="1">
    <citation type="submission" date="2023-07" db="EMBL/GenBank/DDBJ databases">
        <title>Genomic Encyclopedia of Type Strains, Phase IV (KMG-IV): sequencing the most valuable type-strain genomes for metagenomic binning, comparative biology and taxonomic classification.</title>
        <authorList>
            <person name="Goeker M."/>
        </authorList>
    </citation>
    <scope>NUCLEOTIDE SEQUENCE [LARGE SCALE GENOMIC DNA]</scope>
    <source>
        <strain evidence="2 3">DSM 20694</strain>
    </source>
</reference>